<dbReference type="InterPro" id="IPR011032">
    <property type="entry name" value="GroES-like_sf"/>
</dbReference>
<evidence type="ECO:0000256" key="3">
    <source>
        <dbReference type="ARBA" id="ARBA00022833"/>
    </source>
</evidence>
<protein>
    <recommendedName>
        <fullName evidence="9">2-deoxy-scyllo-inosamine dehydrogenase</fullName>
        <ecNumber evidence="8">1.1.1.329</ecNumber>
    </recommendedName>
</protein>
<name>A0A1E7KFC1_9ACTN</name>
<comment type="caution">
    <text evidence="15">The sequence shown here is derived from an EMBL/GenBank/DDBJ whole genome shotgun (WGS) entry which is preliminary data.</text>
</comment>
<keyword evidence="2 12" id="KW-0479">Metal-binding</keyword>
<dbReference type="OrthoDB" id="9797931at2"/>
<evidence type="ECO:0000259" key="14">
    <source>
        <dbReference type="Pfam" id="PF08240"/>
    </source>
</evidence>
<comment type="catalytic activity">
    <reaction evidence="11">
        <text>2-deoxy-scyllo-inosamine + NADP(+) = 3-amino-2,3-dideoxy-scyllo-inosose + NADPH + H(+)</text>
        <dbReference type="Rhea" id="RHEA:33879"/>
        <dbReference type="ChEBI" id="CHEBI:15378"/>
        <dbReference type="ChEBI" id="CHEBI:57783"/>
        <dbReference type="ChEBI" id="CHEBI:58349"/>
        <dbReference type="ChEBI" id="CHEBI:65002"/>
        <dbReference type="ChEBI" id="CHEBI:65003"/>
        <dbReference type="EC" id="1.1.1.329"/>
    </reaction>
</comment>
<comment type="cofactor">
    <cofactor evidence="1 12">
        <name>Zn(2+)</name>
        <dbReference type="ChEBI" id="CHEBI:29105"/>
    </cofactor>
</comment>
<dbReference type="SUPFAM" id="SSF51735">
    <property type="entry name" value="NAD(P)-binding Rossmann-fold domains"/>
    <property type="match status" value="1"/>
</dbReference>
<organism evidence="15 16">
    <name type="scientific">Streptomyces oceani</name>
    <dbReference type="NCBI Taxonomy" id="1075402"/>
    <lineage>
        <taxon>Bacteria</taxon>
        <taxon>Bacillati</taxon>
        <taxon>Actinomycetota</taxon>
        <taxon>Actinomycetes</taxon>
        <taxon>Kitasatosporales</taxon>
        <taxon>Streptomycetaceae</taxon>
        <taxon>Streptomyces</taxon>
    </lineage>
</organism>
<dbReference type="InterPro" id="IPR013149">
    <property type="entry name" value="ADH-like_C"/>
</dbReference>
<dbReference type="Pfam" id="PF00107">
    <property type="entry name" value="ADH_zinc_N"/>
    <property type="match status" value="1"/>
</dbReference>
<evidence type="ECO:0000256" key="11">
    <source>
        <dbReference type="ARBA" id="ARBA00049085"/>
    </source>
</evidence>
<evidence type="ECO:0000256" key="12">
    <source>
        <dbReference type="RuleBase" id="RU361277"/>
    </source>
</evidence>
<keyword evidence="16" id="KW-1185">Reference proteome</keyword>
<dbReference type="PANTHER" id="PTHR43401:SF2">
    <property type="entry name" value="L-THREONINE 3-DEHYDROGENASE"/>
    <property type="match status" value="1"/>
</dbReference>
<dbReference type="EC" id="1.1.1.329" evidence="8"/>
<dbReference type="InterPro" id="IPR036291">
    <property type="entry name" value="NAD(P)-bd_dom_sf"/>
</dbReference>
<dbReference type="GO" id="GO:0016491">
    <property type="term" value="F:oxidoreductase activity"/>
    <property type="evidence" value="ECO:0007669"/>
    <property type="project" value="UniProtKB-KW"/>
</dbReference>
<evidence type="ECO:0000256" key="2">
    <source>
        <dbReference type="ARBA" id="ARBA00022723"/>
    </source>
</evidence>
<dbReference type="Proteomes" id="UP000176101">
    <property type="component" value="Unassembled WGS sequence"/>
</dbReference>
<dbReference type="InterPro" id="IPR050129">
    <property type="entry name" value="Zn_alcohol_dh"/>
</dbReference>
<dbReference type="AlphaFoldDB" id="A0A1E7KFC1"/>
<sequence>MTVTARAIVLDKPGTHRLVRGPAAEPGAGDVRISVRAVGLCASDREVYDGTRALGYVRYPVVPGHEWSGTVDRVGEGVDPELVGRKAVAEGIRACHSCERCREGATNLCESGYDEMGFTRPGAMADHLIVPVTSLHTLDDKADLRAAALLEPAAVSAAAVMRAEPRPGDRVAVLGAGTLGLLTVQLLQAYSPVELTVIDPRVRRAEHALTMGATQAAGHAETGVLRGRFDLVLETAGAPGSAQDACRLTRRGGRTVITGMFEPGAQGIDPVHLAVSQLTVHAVFGAPSRAWSYALRAFAAGLLDPAPLITHEFPLTAFDEAIDLVESVAPEVGKVLVCPPA</sequence>
<accession>A0A1E7KFC1</accession>
<keyword evidence="3 12" id="KW-0862">Zinc</keyword>
<evidence type="ECO:0000313" key="15">
    <source>
        <dbReference type="EMBL" id="OEV02618.1"/>
    </source>
</evidence>
<dbReference type="EMBL" id="LJGU01000127">
    <property type="protein sequence ID" value="OEV02618.1"/>
    <property type="molecule type" value="Genomic_DNA"/>
</dbReference>
<evidence type="ECO:0000256" key="6">
    <source>
        <dbReference type="ARBA" id="ARBA00037908"/>
    </source>
</evidence>
<dbReference type="InterPro" id="IPR013154">
    <property type="entry name" value="ADH-like_N"/>
</dbReference>
<dbReference type="Gene3D" id="3.40.50.720">
    <property type="entry name" value="NAD(P)-binding Rossmann-like Domain"/>
    <property type="match status" value="1"/>
</dbReference>
<evidence type="ECO:0000259" key="13">
    <source>
        <dbReference type="Pfam" id="PF00107"/>
    </source>
</evidence>
<dbReference type="STRING" id="1075402.AN216_13935"/>
<dbReference type="GO" id="GO:0008270">
    <property type="term" value="F:zinc ion binding"/>
    <property type="evidence" value="ECO:0007669"/>
    <property type="project" value="InterPro"/>
</dbReference>
<proteinExistence type="inferred from homology"/>
<evidence type="ECO:0000256" key="9">
    <source>
        <dbReference type="ARBA" id="ARBA00039387"/>
    </source>
</evidence>
<keyword evidence="4" id="KW-0560">Oxidoreductase</keyword>
<gene>
    <name evidence="15" type="ORF">AN216_13935</name>
</gene>
<evidence type="ECO:0000256" key="1">
    <source>
        <dbReference type="ARBA" id="ARBA00001947"/>
    </source>
</evidence>
<evidence type="ECO:0000313" key="16">
    <source>
        <dbReference type="Proteomes" id="UP000176101"/>
    </source>
</evidence>
<dbReference type="InterPro" id="IPR002328">
    <property type="entry name" value="ADH_Zn_CS"/>
</dbReference>
<comment type="catalytic activity">
    <reaction evidence="10">
        <text>2-deoxy-scyllo-inosamine + NAD(+) = 3-amino-2,3-dideoxy-scyllo-inosose + NADH + H(+)</text>
        <dbReference type="Rhea" id="RHEA:33883"/>
        <dbReference type="ChEBI" id="CHEBI:15378"/>
        <dbReference type="ChEBI" id="CHEBI:57540"/>
        <dbReference type="ChEBI" id="CHEBI:57945"/>
        <dbReference type="ChEBI" id="CHEBI:65002"/>
        <dbReference type="ChEBI" id="CHEBI:65003"/>
        <dbReference type="EC" id="1.1.1.329"/>
    </reaction>
</comment>
<feature type="domain" description="Alcohol dehydrogenase-like N-terminal" evidence="14">
    <location>
        <begin position="27"/>
        <end position="139"/>
    </location>
</feature>
<dbReference type="Gene3D" id="3.90.180.10">
    <property type="entry name" value="Medium-chain alcohol dehydrogenases, catalytic domain"/>
    <property type="match status" value="1"/>
</dbReference>
<dbReference type="PROSITE" id="PS00059">
    <property type="entry name" value="ADH_ZINC"/>
    <property type="match status" value="1"/>
</dbReference>
<evidence type="ECO:0000256" key="4">
    <source>
        <dbReference type="ARBA" id="ARBA00023002"/>
    </source>
</evidence>
<dbReference type="PANTHER" id="PTHR43401">
    <property type="entry name" value="L-THREONINE 3-DEHYDROGENASE"/>
    <property type="match status" value="1"/>
</dbReference>
<dbReference type="PATRIC" id="fig|1075402.3.peg.1681"/>
<evidence type="ECO:0000256" key="8">
    <source>
        <dbReference type="ARBA" id="ARBA00039102"/>
    </source>
</evidence>
<comment type="similarity">
    <text evidence="7">Belongs to the zinc-containing alcohol dehydrogenase family. DOIA dehydrogenase subfamily.</text>
</comment>
<evidence type="ECO:0000256" key="10">
    <source>
        <dbReference type="ARBA" id="ARBA00048685"/>
    </source>
</evidence>
<reference evidence="15 16" key="1">
    <citation type="journal article" date="2016" name="Front. Microbiol.">
        <title>Comparative Genomics Analysis of Streptomyces Species Reveals Their Adaptation to the Marine Environment and Their Diversity at the Genomic Level.</title>
        <authorList>
            <person name="Tian X."/>
            <person name="Zhang Z."/>
            <person name="Yang T."/>
            <person name="Chen M."/>
            <person name="Li J."/>
            <person name="Chen F."/>
            <person name="Yang J."/>
            <person name="Li W."/>
            <person name="Zhang B."/>
            <person name="Zhang Z."/>
            <person name="Wu J."/>
            <person name="Zhang C."/>
            <person name="Long L."/>
            <person name="Xiao J."/>
        </authorList>
    </citation>
    <scope>NUCLEOTIDE SEQUENCE [LARGE SCALE GENOMIC DNA]</scope>
    <source>
        <strain evidence="15 16">SCSIO 02100</strain>
    </source>
</reference>
<comment type="pathway">
    <text evidence="6">Metabolic intermediate biosynthesis; 2-deoxystreptamine biosynthesis; 2-deoxystreptamine from D-glucose 6-phosphate: step 3/4.</text>
</comment>
<dbReference type="RefSeq" id="WP_070196988.1">
    <property type="nucleotide sequence ID" value="NZ_LJGU01000127.1"/>
</dbReference>
<evidence type="ECO:0000256" key="7">
    <source>
        <dbReference type="ARBA" id="ARBA00038004"/>
    </source>
</evidence>
<evidence type="ECO:0000256" key="5">
    <source>
        <dbReference type="ARBA" id="ARBA00037678"/>
    </source>
</evidence>
<dbReference type="SUPFAM" id="SSF50129">
    <property type="entry name" value="GroES-like"/>
    <property type="match status" value="1"/>
</dbReference>
<comment type="function">
    <text evidence="5">Catalyzes the oxidation of 2-deoxy-scyllo-inosamine (DOIA) with NAD(+) or NADP(+), forming 3-amino-2,3-dideoxy-scyllo-inosose (amino-DOI).</text>
</comment>
<dbReference type="Pfam" id="PF08240">
    <property type="entry name" value="ADH_N"/>
    <property type="match status" value="1"/>
</dbReference>
<feature type="domain" description="Alcohol dehydrogenase-like C-terminal" evidence="13">
    <location>
        <begin position="179"/>
        <end position="298"/>
    </location>
</feature>